<organism evidence="1 2">
    <name type="scientific">Mizuhopecten yessoensis</name>
    <name type="common">Japanese scallop</name>
    <name type="synonym">Patinopecten yessoensis</name>
    <dbReference type="NCBI Taxonomy" id="6573"/>
    <lineage>
        <taxon>Eukaryota</taxon>
        <taxon>Metazoa</taxon>
        <taxon>Spiralia</taxon>
        <taxon>Lophotrochozoa</taxon>
        <taxon>Mollusca</taxon>
        <taxon>Bivalvia</taxon>
        <taxon>Autobranchia</taxon>
        <taxon>Pteriomorphia</taxon>
        <taxon>Pectinida</taxon>
        <taxon>Pectinoidea</taxon>
        <taxon>Pectinidae</taxon>
        <taxon>Mizuhopecten</taxon>
    </lineage>
</organism>
<protein>
    <submittedName>
        <fullName evidence="1">NXPE family member 3</fullName>
    </submittedName>
</protein>
<evidence type="ECO:0000313" key="2">
    <source>
        <dbReference type="Proteomes" id="UP000242188"/>
    </source>
</evidence>
<name>A0A210Q218_MIZYE</name>
<reference evidence="1 2" key="1">
    <citation type="journal article" date="2017" name="Nat. Ecol. Evol.">
        <title>Scallop genome provides insights into evolution of bilaterian karyotype and development.</title>
        <authorList>
            <person name="Wang S."/>
            <person name="Zhang J."/>
            <person name="Jiao W."/>
            <person name="Li J."/>
            <person name="Xun X."/>
            <person name="Sun Y."/>
            <person name="Guo X."/>
            <person name="Huan P."/>
            <person name="Dong B."/>
            <person name="Zhang L."/>
            <person name="Hu X."/>
            <person name="Sun X."/>
            <person name="Wang J."/>
            <person name="Zhao C."/>
            <person name="Wang Y."/>
            <person name="Wang D."/>
            <person name="Huang X."/>
            <person name="Wang R."/>
            <person name="Lv J."/>
            <person name="Li Y."/>
            <person name="Zhang Z."/>
            <person name="Liu B."/>
            <person name="Lu W."/>
            <person name="Hui Y."/>
            <person name="Liang J."/>
            <person name="Zhou Z."/>
            <person name="Hou R."/>
            <person name="Li X."/>
            <person name="Liu Y."/>
            <person name="Li H."/>
            <person name="Ning X."/>
            <person name="Lin Y."/>
            <person name="Zhao L."/>
            <person name="Xing Q."/>
            <person name="Dou J."/>
            <person name="Li Y."/>
            <person name="Mao J."/>
            <person name="Guo H."/>
            <person name="Dou H."/>
            <person name="Li T."/>
            <person name="Mu C."/>
            <person name="Jiang W."/>
            <person name="Fu Q."/>
            <person name="Fu X."/>
            <person name="Miao Y."/>
            <person name="Liu J."/>
            <person name="Yu Q."/>
            <person name="Li R."/>
            <person name="Liao H."/>
            <person name="Li X."/>
            <person name="Kong Y."/>
            <person name="Jiang Z."/>
            <person name="Chourrout D."/>
            <person name="Li R."/>
            <person name="Bao Z."/>
        </authorList>
    </citation>
    <scope>NUCLEOTIDE SEQUENCE [LARGE SCALE GENOMIC DNA]</scope>
    <source>
        <strain evidence="1 2">PY_sf001</strain>
    </source>
</reference>
<dbReference type="PANTHER" id="PTHR16165:SF5">
    <property type="entry name" value="NXPE FAMILY MEMBER 3"/>
    <property type="match status" value="1"/>
</dbReference>
<sequence length="163" mass="18283">MISVRIDLYNGYGQHLSSGGDLLRIWMTDTSSNANVNGYVTDLGNGSYIGHVLAVWKGKALIKVSIANTKEQVGLVAQYLEKHGLLRNIKATFRSDDMKVWETTRCSVKPDVHTVVCNFTKENHGLHWYCTRPRNTLLTCQDWRSTTGTDINSLSPIAVRLSR</sequence>
<dbReference type="Pfam" id="PF06312">
    <property type="entry name" value="Neurexophilin"/>
    <property type="match status" value="1"/>
</dbReference>
<gene>
    <name evidence="1" type="ORF">KP79_PYT07196</name>
</gene>
<dbReference type="PANTHER" id="PTHR16165">
    <property type="entry name" value="NXPE FAMILY MEMBER"/>
    <property type="match status" value="1"/>
</dbReference>
<keyword evidence="2" id="KW-1185">Reference proteome</keyword>
<evidence type="ECO:0000313" key="1">
    <source>
        <dbReference type="EMBL" id="OWF42774.1"/>
    </source>
</evidence>
<dbReference type="InterPro" id="IPR026845">
    <property type="entry name" value="NXPH/NXPE"/>
</dbReference>
<comment type="caution">
    <text evidence="1">The sequence shown here is derived from an EMBL/GenBank/DDBJ whole genome shotgun (WGS) entry which is preliminary data.</text>
</comment>
<accession>A0A210Q218</accession>
<dbReference type="InterPro" id="IPR014756">
    <property type="entry name" value="Ig_E-set"/>
</dbReference>
<dbReference type="STRING" id="6573.A0A210Q218"/>
<dbReference type="EMBL" id="NEDP02005224">
    <property type="protein sequence ID" value="OWF42774.1"/>
    <property type="molecule type" value="Genomic_DNA"/>
</dbReference>
<dbReference type="AlphaFoldDB" id="A0A210Q218"/>
<dbReference type="OrthoDB" id="5950832at2759"/>
<proteinExistence type="predicted"/>
<dbReference type="SUPFAM" id="SSF81296">
    <property type="entry name" value="E set domains"/>
    <property type="match status" value="1"/>
</dbReference>
<dbReference type="Proteomes" id="UP000242188">
    <property type="component" value="Unassembled WGS sequence"/>
</dbReference>